<dbReference type="PANTHER" id="PTHR42921">
    <property type="entry name" value="ACETOACETYL-COA SYNTHETASE"/>
    <property type="match status" value="1"/>
</dbReference>
<dbReference type="InterPro" id="IPR045851">
    <property type="entry name" value="AMP-bd_C_sf"/>
</dbReference>
<keyword evidence="2 8" id="KW-0436">Ligase</keyword>
<dbReference type="PANTHER" id="PTHR42921:SF1">
    <property type="entry name" value="ACETOACETYL-COA SYNTHETASE"/>
    <property type="match status" value="1"/>
</dbReference>
<protein>
    <submittedName>
        <fullName evidence="8">Acetoacetate--CoA ligase</fullName>
        <ecNumber evidence="8">6.2.1.16</ecNumber>
    </submittedName>
</protein>
<dbReference type="SUPFAM" id="SSF56801">
    <property type="entry name" value="Acetyl-CoA synthetase-like"/>
    <property type="match status" value="1"/>
</dbReference>
<evidence type="ECO:0000259" key="5">
    <source>
        <dbReference type="Pfam" id="PF00501"/>
    </source>
</evidence>
<accession>A0ABY1WVR5</accession>
<feature type="domain" description="AMP-dependent synthetase/ligase" evidence="5">
    <location>
        <begin position="108"/>
        <end position="486"/>
    </location>
</feature>
<dbReference type="NCBIfam" id="TIGR01217">
    <property type="entry name" value="ac_ac_CoA_syn"/>
    <property type="match status" value="1"/>
</dbReference>
<feature type="domain" description="Acetyl-coenzyme A synthetase N-terminal" evidence="7">
    <location>
        <begin position="36"/>
        <end position="92"/>
    </location>
</feature>
<feature type="domain" description="AMP-binding enzyme C-terminal" evidence="6">
    <location>
        <begin position="564"/>
        <end position="634"/>
    </location>
</feature>
<dbReference type="Pfam" id="PF00501">
    <property type="entry name" value="AMP-binding"/>
    <property type="match status" value="1"/>
</dbReference>
<dbReference type="InterPro" id="IPR020845">
    <property type="entry name" value="AMP-binding_CS"/>
</dbReference>
<dbReference type="Proteomes" id="UP000292544">
    <property type="component" value="Unassembled WGS sequence"/>
</dbReference>
<name>A0ABY1WVR5_9GAMM</name>
<dbReference type="Gene3D" id="3.40.50.12780">
    <property type="entry name" value="N-terminal domain of ligase-like"/>
    <property type="match status" value="1"/>
</dbReference>
<dbReference type="NCBIfam" id="NF002937">
    <property type="entry name" value="PRK03584.1"/>
    <property type="match status" value="1"/>
</dbReference>
<dbReference type="InterPro" id="IPR005914">
    <property type="entry name" value="Acac_CoA_synth"/>
</dbReference>
<dbReference type="Pfam" id="PF13193">
    <property type="entry name" value="AMP-binding_C"/>
    <property type="match status" value="1"/>
</dbReference>
<evidence type="ECO:0000256" key="4">
    <source>
        <dbReference type="ARBA" id="ARBA00022840"/>
    </source>
</evidence>
<reference evidence="9" key="1">
    <citation type="submission" date="2019-02" db="EMBL/GenBank/DDBJ databases">
        <title>Draft genome sequence of Muricauda sp. 176CP4-71.</title>
        <authorList>
            <person name="Park J.-S."/>
        </authorList>
    </citation>
    <scope>NUCLEOTIDE SEQUENCE [LARGE SCALE GENOMIC DNA]</scope>
    <source>
        <strain evidence="9">176GS2-150</strain>
    </source>
</reference>
<comment type="similarity">
    <text evidence="1">Belongs to the ATP-dependent AMP-binding enzyme family.</text>
</comment>
<dbReference type="Gene3D" id="3.30.300.30">
    <property type="match status" value="1"/>
</dbReference>
<evidence type="ECO:0000256" key="3">
    <source>
        <dbReference type="ARBA" id="ARBA00022741"/>
    </source>
</evidence>
<keyword evidence="3" id="KW-0547">Nucleotide-binding</keyword>
<dbReference type="InterPro" id="IPR042099">
    <property type="entry name" value="ANL_N_sf"/>
</dbReference>
<dbReference type="InterPro" id="IPR000873">
    <property type="entry name" value="AMP-dep_synth/lig_dom"/>
</dbReference>
<sequence length="673" mass="75031">MPSPVWAPSDERVKSSAMDKFRRWINTQYHLALKNYQQLHRWSIEEPERFWQSIWIFTEVKGEMGVGPYLLNAERMPGAQWFPNATLNYAENLLYPEGFECFNDHEREQMSDKAALICFGDDGIEGIRKEVTYQVLRRRVAKLQRALEESGVGAGDVVAGYLPNCFQTVIAMLATSSLGAVWTSCSPDFGVKGVLDRFSQTKPKVLFTVDGYQYGGKEIDMRDKSAAVADALPSLSAVVQVNFLHPDATLPVLHKQSNVTYFQVYMDNDAITPTFHPCAFDDPLYVLYSSGTTGTPKCIVHGIGGTLLQHRKEHLLHCDITQNDVLFFFTTCGWMMWNWLASGLASGATIVLFDGNPLDREDKLWRIAEQEKISALGTSAKYLSALEQSGFKPAVQCQLSELKLIMSTGSPLSPSSYDFVYQDIAEDLCLASISGGTDIVSCFALGNPTLPVWRGELQSLGLGMDVAVYDSEGRAVFGEKGELVCCHPFPCMPLGFWDDNTNDIPHGHKYHRAYFERFCNVWAHGDYAEITPNNGLVIHGRADAVLNPGGVRIGTAEIYRQVERLDDVVESLAIGQPWEDDQRVILFVVLKTGSVLTELLQQKIRRQIRDNTTPRHVPAKIIAVPELPRTISGKLVELAVKQVVMNETVTNTDALANPEVLNYFAALPELTKD</sequence>
<dbReference type="PROSITE" id="PS00455">
    <property type="entry name" value="AMP_BINDING"/>
    <property type="match status" value="1"/>
</dbReference>
<evidence type="ECO:0000256" key="1">
    <source>
        <dbReference type="ARBA" id="ARBA00006432"/>
    </source>
</evidence>
<dbReference type="InterPro" id="IPR032387">
    <property type="entry name" value="ACAS_N"/>
</dbReference>
<evidence type="ECO:0000259" key="7">
    <source>
        <dbReference type="Pfam" id="PF16177"/>
    </source>
</evidence>
<comment type="caution">
    <text evidence="8">The sequence shown here is derived from an EMBL/GenBank/DDBJ whole genome shotgun (WGS) entry which is preliminary data.</text>
</comment>
<proteinExistence type="inferred from homology"/>
<evidence type="ECO:0000313" key="8">
    <source>
        <dbReference type="EMBL" id="TAA48713.1"/>
    </source>
</evidence>
<dbReference type="CDD" id="cd05943">
    <property type="entry name" value="AACS"/>
    <property type="match status" value="1"/>
</dbReference>
<keyword evidence="9" id="KW-1185">Reference proteome</keyword>
<dbReference type="EMBL" id="SHLY01000001">
    <property type="protein sequence ID" value="TAA48713.1"/>
    <property type="molecule type" value="Genomic_DNA"/>
</dbReference>
<keyword evidence="4" id="KW-0067">ATP-binding</keyword>
<dbReference type="EC" id="6.2.1.16" evidence="8"/>
<evidence type="ECO:0000259" key="6">
    <source>
        <dbReference type="Pfam" id="PF13193"/>
    </source>
</evidence>
<gene>
    <name evidence="8" type="ORF">EXY25_01255</name>
</gene>
<dbReference type="GO" id="GO:0030729">
    <property type="term" value="F:acetoacetate-CoA ligase activity"/>
    <property type="evidence" value="ECO:0007669"/>
    <property type="project" value="UniProtKB-EC"/>
</dbReference>
<dbReference type="InterPro" id="IPR025110">
    <property type="entry name" value="AMP-bd_C"/>
</dbReference>
<evidence type="ECO:0000313" key="9">
    <source>
        <dbReference type="Proteomes" id="UP000292544"/>
    </source>
</evidence>
<organism evidence="8 9">
    <name type="scientific">Corallincola spongiicola</name>
    <dbReference type="NCBI Taxonomy" id="2520508"/>
    <lineage>
        <taxon>Bacteria</taxon>
        <taxon>Pseudomonadati</taxon>
        <taxon>Pseudomonadota</taxon>
        <taxon>Gammaproteobacteria</taxon>
        <taxon>Alteromonadales</taxon>
        <taxon>Psychromonadaceae</taxon>
        <taxon>Corallincola</taxon>
    </lineage>
</organism>
<dbReference type="Pfam" id="PF16177">
    <property type="entry name" value="ACAS_N"/>
    <property type="match status" value="1"/>
</dbReference>
<evidence type="ECO:0000256" key="2">
    <source>
        <dbReference type="ARBA" id="ARBA00022598"/>
    </source>
</evidence>